<protein>
    <submittedName>
        <fullName evidence="1">Uncharacterized protein</fullName>
    </submittedName>
</protein>
<dbReference type="AlphaFoldDB" id="A0AAW1U9M0"/>
<gene>
    <name evidence="1" type="ORF">WA026_015982</name>
</gene>
<keyword evidence="2" id="KW-1185">Reference proteome</keyword>
<evidence type="ECO:0000313" key="2">
    <source>
        <dbReference type="Proteomes" id="UP001431783"/>
    </source>
</evidence>
<organism evidence="1 2">
    <name type="scientific">Henosepilachna vigintioctopunctata</name>
    <dbReference type="NCBI Taxonomy" id="420089"/>
    <lineage>
        <taxon>Eukaryota</taxon>
        <taxon>Metazoa</taxon>
        <taxon>Ecdysozoa</taxon>
        <taxon>Arthropoda</taxon>
        <taxon>Hexapoda</taxon>
        <taxon>Insecta</taxon>
        <taxon>Pterygota</taxon>
        <taxon>Neoptera</taxon>
        <taxon>Endopterygota</taxon>
        <taxon>Coleoptera</taxon>
        <taxon>Polyphaga</taxon>
        <taxon>Cucujiformia</taxon>
        <taxon>Coccinelloidea</taxon>
        <taxon>Coccinellidae</taxon>
        <taxon>Epilachninae</taxon>
        <taxon>Epilachnini</taxon>
        <taxon>Henosepilachna</taxon>
    </lineage>
</organism>
<name>A0AAW1U9M0_9CUCU</name>
<evidence type="ECO:0000313" key="1">
    <source>
        <dbReference type="EMBL" id="KAK9876947.1"/>
    </source>
</evidence>
<sequence length="102" mass="11421">MNDISIYASIVLWFAAKWAPLIQFKPLIPLFRALCCPEPDASPVSDSVRPVSLDLYEFGNGVSFAKLHCLPSRGVLHAYNGRRGFYDEPPPKIRLLPSYADI</sequence>
<dbReference type="Proteomes" id="UP001431783">
    <property type="component" value="Unassembled WGS sequence"/>
</dbReference>
<comment type="caution">
    <text evidence="1">The sequence shown here is derived from an EMBL/GenBank/DDBJ whole genome shotgun (WGS) entry which is preliminary data.</text>
</comment>
<proteinExistence type="predicted"/>
<accession>A0AAW1U9M0</accession>
<reference evidence="1 2" key="1">
    <citation type="submission" date="2023-03" db="EMBL/GenBank/DDBJ databases">
        <title>Genome insight into feeding habits of ladybird beetles.</title>
        <authorList>
            <person name="Li H.-S."/>
            <person name="Huang Y.-H."/>
            <person name="Pang H."/>
        </authorList>
    </citation>
    <scope>NUCLEOTIDE SEQUENCE [LARGE SCALE GENOMIC DNA]</scope>
    <source>
        <strain evidence="1">SYSU_2023b</strain>
        <tissue evidence="1">Whole body</tissue>
    </source>
</reference>
<dbReference type="EMBL" id="JARQZJ010000039">
    <property type="protein sequence ID" value="KAK9876947.1"/>
    <property type="molecule type" value="Genomic_DNA"/>
</dbReference>